<protein>
    <submittedName>
        <fullName evidence="2">Uncharacterized protein</fullName>
    </submittedName>
</protein>
<dbReference type="EMBL" id="CAAALY010034438">
    <property type="protein sequence ID" value="VEL17840.1"/>
    <property type="molecule type" value="Genomic_DNA"/>
</dbReference>
<feature type="compositionally biased region" description="Basic and acidic residues" evidence="1">
    <location>
        <begin position="179"/>
        <end position="193"/>
    </location>
</feature>
<organism evidence="2 3">
    <name type="scientific">Protopolystoma xenopodis</name>
    <dbReference type="NCBI Taxonomy" id="117903"/>
    <lineage>
        <taxon>Eukaryota</taxon>
        <taxon>Metazoa</taxon>
        <taxon>Spiralia</taxon>
        <taxon>Lophotrochozoa</taxon>
        <taxon>Platyhelminthes</taxon>
        <taxon>Monogenea</taxon>
        <taxon>Polyopisthocotylea</taxon>
        <taxon>Polystomatidea</taxon>
        <taxon>Polystomatidae</taxon>
        <taxon>Protopolystoma</taxon>
    </lineage>
</organism>
<evidence type="ECO:0000313" key="3">
    <source>
        <dbReference type="Proteomes" id="UP000784294"/>
    </source>
</evidence>
<proteinExistence type="predicted"/>
<feature type="compositionally biased region" description="Low complexity" evidence="1">
    <location>
        <begin position="251"/>
        <end position="273"/>
    </location>
</feature>
<feature type="compositionally biased region" description="Basic and acidic residues" evidence="1">
    <location>
        <begin position="274"/>
        <end position="292"/>
    </location>
</feature>
<feature type="compositionally biased region" description="Basic and acidic residues" evidence="1">
    <location>
        <begin position="147"/>
        <end position="161"/>
    </location>
</feature>
<feature type="compositionally biased region" description="Low complexity" evidence="1">
    <location>
        <begin position="123"/>
        <end position="140"/>
    </location>
</feature>
<sequence>MTLRSPTLELTIATIVDAFGQAKSNNTTTLLNRDLLLSISAPTALLGHNGSPPSRSLSMQASAAAAAAAAAVAVVDPRYTPMLSRLLDYPEMLPFAAGLHHQLASPGPVTAEVADGGLRPEASSAVVTPSSSRRVSSGRRFGQPGPGKRDRAVDKRRDPPHEATAPVSGVMAPGQSHEGTVESERDRAGEKRKAVQSSSASPASRAHGDRARRLGSRSVAAVVVPAITGRTARTRPHEVARPSSLDALVRPSSQQPQKQQSHQPPLQQQQQQQKEQKSLFSKGRDNLRPQVG</sequence>
<evidence type="ECO:0000313" key="2">
    <source>
        <dbReference type="EMBL" id="VEL17840.1"/>
    </source>
</evidence>
<evidence type="ECO:0000256" key="1">
    <source>
        <dbReference type="SAM" id="MobiDB-lite"/>
    </source>
</evidence>
<feature type="region of interest" description="Disordered" evidence="1">
    <location>
        <begin position="120"/>
        <end position="292"/>
    </location>
</feature>
<name>A0A448WQT7_9PLAT</name>
<comment type="caution">
    <text evidence="2">The sequence shown here is derived from an EMBL/GenBank/DDBJ whole genome shotgun (WGS) entry which is preliminary data.</text>
</comment>
<reference evidence="2" key="1">
    <citation type="submission" date="2018-11" db="EMBL/GenBank/DDBJ databases">
        <authorList>
            <consortium name="Pathogen Informatics"/>
        </authorList>
    </citation>
    <scope>NUCLEOTIDE SEQUENCE</scope>
</reference>
<dbReference type="Proteomes" id="UP000784294">
    <property type="component" value="Unassembled WGS sequence"/>
</dbReference>
<keyword evidence="3" id="KW-1185">Reference proteome</keyword>
<dbReference type="AlphaFoldDB" id="A0A448WQT7"/>
<accession>A0A448WQT7</accession>
<gene>
    <name evidence="2" type="ORF">PXEA_LOCUS11280</name>
</gene>